<sequence length="147" mass="16716">MRIFTIGSNRKSAETFFELLRKNNVTYLLDIRLKNTSQLAGFAKGNDLEYFAAKILGIGYRHDVRFAPDEGLFERRKGKGLDMTSFLNEFRRILGERNMRGVLLEEYADIIDGMCLLCSEEDHRECHRSVAAGFVAEVFGGAEVVNL</sequence>
<dbReference type="PANTHER" id="PTHR39337">
    <property type="entry name" value="BLR5642 PROTEIN"/>
    <property type="match status" value="1"/>
</dbReference>
<proteinExistence type="predicted"/>
<keyword evidence="2" id="KW-1185">Reference proteome</keyword>
<accession>A0ABS4G1W6</accession>
<evidence type="ECO:0000313" key="1">
    <source>
        <dbReference type="EMBL" id="MBP1918529.1"/>
    </source>
</evidence>
<organism evidence="1 2">
    <name type="scientific">Youngiibacter multivorans</name>
    <dbReference type="NCBI Taxonomy" id="937251"/>
    <lineage>
        <taxon>Bacteria</taxon>
        <taxon>Bacillati</taxon>
        <taxon>Bacillota</taxon>
        <taxon>Clostridia</taxon>
        <taxon>Eubacteriales</taxon>
        <taxon>Clostridiaceae</taxon>
        <taxon>Youngiibacter</taxon>
    </lineage>
</organism>
<dbReference type="PANTHER" id="PTHR39337:SF1">
    <property type="entry name" value="BLR5642 PROTEIN"/>
    <property type="match status" value="1"/>
</dbReference>
<dbReference type="InterPro" id="IPR007438">
    <property type="entry name" value="DUF488"/>
</dbReference>
<gene>
    <name evidence="1" type="ORF">J2Z34_001005</name>
</gene>
<name>A0ABS4G1W6_9CLOT</name>
<dbReference type="Pfam" id="PF04343">
    <property type="entry name" value="DUF488"/>
    <property type="match status" value="1"/>
</dbReference>
<reference evidence="1 2" key="1">
    <citation type="submission" date="2021-03" db="EMBL/GenBank/DDBJ databases">
        <title>Genomic Encyclopedia of Type Strains, Phase IV (KMG-IV): sequencing the most valuable type-strain genomes for metagenomic binning, comparative biology and taxonomic classification.</title>
        <authorList>
            <person name="Goeker M."/>
        </authorList>
    </citation>
    <scope>NUCLEOTIDE SEQUENCE [LARGE SCALE GENOMIC DNA]</scope>
    <source>
        <strain evidence="1 2">DSM 6139</strain>
    </source>
</reference>
<dbReference type="Proteomes" id="UP001519271">
    <property type="component" value="Unassembled WGS sequence"/>
</dbReference>
<evidence type="ECO:0000313" key="2">
    <source>
        <dbReference type="Proteomes" id="UP001519271"/>
    </source>
</evidence>
<protein>
    <submittedName>
        <fullName evidence="1">Uncharacterized protein (DUF488 family)</fullName>
    </submittedName>
</protein>
<dbReference type="RefSeq" id="WP_209458761.1">
    <property type="nucleotide sequence ID" value="NZ_JAGGKC010000006.1"/>
</dbReference>
<dbReference type="EMBL" id="JAGGKC010000006">
    <property type="protein sequence ID" value="MBP1918529.1"/>
    <property type="molecule type" value="Genomic_DNA"/>
</dbReference>
<comment type="caution">
    <text evidence="1">The sequence shown here is derived from an EMBL/GenBank/DDBJ whole genome shotgun (WGS) entry which is preliminary data.</text>
</comment>